<dbReference type="EMBL" id="JBHUDX010000084">
    <property type="protein sequence ID" value="MFD1661854.1"/>
    <property type="molecule type" value="Genomic_DNA"/>
</dbReference>
<gene>
    <name evidence="1" type="ORF">ACFSL4_27610</name>
</gene>
<name>A0ABW4IZ25_9ACTN</name>
<evidence type="ECO:0000313" key="2">
    <source>
        <dbReference type="Proteomes" id="UP001597261"/>
    </source>
</evidence>
<comment type="caution">
    <text evidence="1">The sequence shown here is derived from an EMBL/GenBank/DDBJ whole genome shotgun (WGS) entry which is preliminary data.</text>
</comment>
<evidence type="ECO:0000313" key="1">
    <source>
        <dbReference type="EMBL" id="MFD1661854.1"/>
    </source>
</evidence>
<organism evidence="1 2">
    <name type="scientific">Streptomyces caeni</name>
    <dbReference type="NCBI Taxonomy" id="2307231"/>
    <lineage>
        <taxon>Bacteria</taxon>
        <taxon>Bacillati</taxon>
        <taxon>Actinomycetota</taxon>
        <taxon>Actinomycetes</taxon>
        <taxon>Kitasatosporales</taxon>
        <taxon>Streptomycetaceae</taxon>
        <taxon>Streptomyces</taxon>
    </lineage>
</organism>
<dbReference type="RefSeq" id="WP_381088452.1">
    <property type="nucleotide sequence ID" value="NZ_JBHUDX010000084.1"/>
</dbReference>
<sequence length="46" mass="4929">MPRHAPLRTLVKDKYDAQAAISTPMADATQDDLSQVRFGTGAGAVR</sequence>
<protein>
    <submittedName>
        <fullName evidence="1">Uncharacterized protein</fullName>
    </submittedName>
</protein>
<reference evidence="2" key="1">
    <citation type="journal article" date="2019" name="Int. J. Syst. Evol. Microbiol.">
        <title>The Global Catalogue of Microorganisms (GCM) 10K type strain sequencing project: providing services to taxonomists for standard genome sequencing and annotation.</title>
        <authorList>
            <consortium name="The Broad Institute Genomics Platform"/>
            <consortium name="The Broad Institute Genome Sequencing Center for Infectious Disease"/>
            <person name="Wu L."/>
            <person name="Ma J."/>
        </authorList>
    </citation>
    <scope>NUCLEOTIDE SEQUENCE [LARGE SCALE GENOMIC DNA]</scope>
    <source>
        <strain evidence="2">CGMCC 1.12470</strain>
    </source>
</reference>
<dbReference type="Proteomes" id="UP001597261">
    <property type="component" value="Unassembled WGS sequence"/>
</dbReference>
<keyword evidence="2" id="KW-1185">Reference proteome</keyword>
<proteinExistence type="predicted"/>
<accession>A0ABW4IZ25</accession>